<evidence type="ECO:0000313" key="1">
    <source>
        <dbReference type="EMBL" id="VFR34850.1"/>
    </source>
</evidence>
<protein>
    <submittedName>
        <fullName evidence="1">Uncharacterized protein</fullName>
    </submittedName>
</protein>
<sequence>MRKAVAVIIEAPPCQPRSPGRLAHATFRPPIVRRRIVKGQAVAP</sequence>
<evidence type="ECO:0000313" key="2">
    <source>
        <dbReference type="EMBL" id="VFR70061.1"/>
    </source>
</evidence>
<proteinExistence type="predicted"/>
<dbReference type="AlphaFoldDB" id="A0A484QDW6"/>
<accession>A0A484QDW6</accession>
<reference evidence="1" key="1">
    <citation type="submission" date="2019-03" db="EMBL/GenBank/DDBJ databases">
        <authorList>
            <person name="Danneels B."/>
        </authorList>
    </citation>
    <scope>NUCLEOTIDE SEQUENCE</scope>
</reference>
<dbReference type="EMBL" id="CAADIC010000019">
    <property type="protein sequence ID" value="VFR34850.1"/>
    <property type="molecule type" value="Genomic_DNA"/>
</dbReference>
<organism evidence="1">
    <name type="scientific">plant metagenome</name>
    <dbReference type="NCBI Taxonomy" id="1297885"/>
    <lineage>
        <taxon>unclassified sequences</taxon>
        <taxon>metagenomes</taxon>
        <taxon>organismal metagenomes</taxon>
    </lineage>
</organism>
<name>A0A484QDW6_9ZZZZ</name>
<dbReference type="EMBL" id="CAADIL010000016">
    <property type="protein sequence ID" value="VFR72423.1"/>
    <property type="molecule type" value="Genomic_DNA"/>
</dbReference>
<evidence type="ECO:0000313" key="3">
    <source>
        <dbReference type="EMBL" id="VFR72423.1"/>
    </source>
</evidence>
<gene>
    <name evidence="1" type="ORF">ANDA3_3806</name>
    <name evidence="3" type="ORF">DAR2_3656</name>
    <name evidence="2" type="ORF">DAR3_4120</name>
</gene>
<dbReference type="EMBL" id="CAADIJ010000011">
    <property type="protein sequence ID" value="VFR70061.1"/>
    <property type="molecule type" value="Genomic_DNA"/>
</dbReference>